<evidence type="ECO:0000256" key="5">
    <source>
        <dbReference type="SAM" id="SignalP"/>
    </source>
</evidence>
<keyword evidence="8" id="KW-1185">Reference proteome</keyword>
<dbReference type="InterPro" id="IPR013740">
    <property type="entry name" value="Redoxin"/>
</dbReference>
<dbReference type="RefSeq" id="WP_141616001.1">
    <property type="nucleotide sequence ID" value="NZ_CP041253.1"/>
</dbReference>
<dbReference type="PROSITE" id="PS51352">
    <property type="entry name" value="THIOREDOXIN_2"/>
    <property type="match status" value="1"/>
</dbReference>
<reference evidence="7 8" key="1">
    <citation type="submission" date="2019-06" db="EMBL/GenBank/DDBJ databases">
        <title>Echinicola alkalisoli sp. nov. isolated from saline soil.</title>
        <authorList>
            <person name="Sun J.-Q."/>
            <person name="Xu L."/>
        </authorList>
    </citation>
    <scope>NUCLEOTIDE SEQUENCE [LARGE SCALE GENOMIC DNA]</scope>
    <source>
        <strain evidence="7 8">LN3S3</strain>
    </source>
</reference>
<gene>
    <name evidence="7" type="ORF">FKX85_17730</name>
</gene>
<keyword evidence="5" id="KW-0732">Signal</keyword>
<proteinExistence type="predicted"/>
<evidence type="ECO:0000256" key="1">
    <source>
        <dbReference type="ARBA" id="ARBA00004196"/>
    </source>
</evidence>
<dbReference type="GO" id="GO:0017004">
    <property type="term" value="P:cytochrome complex assembly"/>
    <property type="evidence" value="ECO:0007669"/>
    <property type="project" value="UniProtKB-KW"/>
</dbReference>
<dbReference type="PANTHER" id="PTHR42852">
    <property type="entry name" value="THIOL:DISULFIDE INTERCHANGE PROTEIN DSBE"/>
    <property type="match status" value="1"/>
</dbReference>
<feature type="chain" id="PRO_5022094332" evidence="5">
    <location>
        <begin position="21"/>
        <end position="789"/>
    </location>
</feature>
<organism evidence="7 8">
    <name type="scientific">Echinicola soli</name>
    <dbReference type="NCBI Taxonomy" id="2591634"/>
    <lineage>
        <taxon>Bacteria</taxon>
        <taxon>Pseudomonadati</taxon>
        <taxon>Bacteroidota</taxon>
        <taxon>Cytophagia</taxon>
        <taxon>Cytophagales</taxon>
        <taxon>Cyclobacteriaceae</taxon>
        <taxon>Echinicola</taxon>
    </lineage>
</organism>
<dbReference type="GO" id="GO:0016491">
    <property type="term" value="F:oxidoreductase activity"/>
    <property type="evidence" value="ECO:0007669"/>
    <property type="project" value="InterPro"/>
</dbReference>
<dbReference type="AlphaFoldDB" id="A0A514CLV6"/>
<dbReference type="CDD" id="cd02966">
    <property type="entry name" value="TlpA_like_family"/>
    <property type="match status" value="1"/>
</dbReference>
<dbReference type="KEGG" id="echi:FKX85_17730"/>
<dbReference type="InterPro" id="IPR013766">
    <property type="entry name" value="Thioredoxin_domain"/>
</dbReference>
<protein>
    <submittedName>
        <fullName evidence="7">TlpA family protein disulfide reductase</fullName>
    </submittedName>
</protein>
<keyword evidence="2" id="KW-0201">Cytochrome c-type biogenesis</keyword>
<dbReference type="InterPro" id="IPR036249">
    <property type="entry name" value="Thioredoxin-like_sf"/>
</dbReference>
<evidence type="ECO:0000313" key="8">
    <source>
        <dbReference type="Proteomes" id="UP000316614"/>
    </source>
</evidence>
<sequence>MKTLFLLFLTIITSSYHSFSQNTVIENPIHGGTTSPYVKITQLELRDTTTVLHFRVTYRPGWWINVSSSETHIKNSTGGEGHYVQKAEGINLDEKHTMDESGVHQYTLYFPALEKGTEKIDFLEEQWKIYDIHLTASPVSTSPIPEALLGNWIRTDGSNEWVYGFDKDKLIMDGQVFPIHAVNVQNSKGEITYKANGITNSLYYQKNKDGKIGIGKTPNSLELFSQTLTNSPDYSLDNDEFFQEPIFQKDSATYKGYLKGYHPKMGMTGKVYLNNILTRDQEGYEVIIKSDGTFHAKFPMIYPEQAFIRILGNSHTVYFEPGKTTFEFIDLTTHSMLKYDKSRYQETTGYRFMGDNAKVNTDLEGMSDIQNFDFNYVQSNILDMEKEAYKAYCLDILNKDMEDFNTYVNTHQVSEKARFIMEKFIKFNIYSQIMTYNMYRSSIHRRKNREAKPLERTMLDSSYLSFLRDIDLNSPSNLVATNFDGLVNRVMYSNIIRGQEFSNPYENLEAEMNKNEIPLTEEQRSAIKSISEASSYDELDSTLKSNKPVTDPLFSAHKTLITILQLSNSHQKITDRLEKSLGIKEGLFADCMLSKEIYAKSKSTYTPYSNEEEKVIPSLFENRFIADYFLETNQDFKKEIASIEEKNKSAEGYHINEIPEVNADQLFETMMAQFKGKVVYVDFWATWCGPCISGIKQIAPLKEEMKDEDVVFVYITDQSSPEKLWNFKVPGIKGEHFRVNNDQWNILSQKFQISGIPHYVLVDKDGKVVRNNFRISNAETKKLIEEHLN</sequence>
<feature type="signal peptide" evidence="5">
    <location>
        <begin position="1"/>
        <end position="20"/>
    </location>
</feature>
<dbReference type="Proteomes" id="UP000316614">
    <property type="component" value="Chromosome"/>
</dbReference>
<evidence type="ECO:0000313" key="7">
    <source>
        <dbReference type="EMBL" id="QDH80780.1"/>
    </source>
</evidence>
<comment type="subcellular location">
    <subcellularLocation>
        <location evidence="1">Cell envelope</location>
    </subcellularLocation>
</comment>
<dbReference type="EMBL" id="CP041253">
    <property type="protein sequence ID" value="QDH80780.1"/>
    <property type="molecule type" value="Genomic_DNA"/>
</dbReference>
<name>A0A514CLV6_9BACT</name>
<keyword evidence="3" id="KW-1015">Disulfide bond</keyword>
<evidence type="ECO:0000259" key="6">
    <source>
        <dbReference type="PROSITE" id="PS51352"/>
    </source>
</evidence>
<dbReference type="GO" id="GO:0030313">
    <property type="term" value="C:cell envelope"/>
    <property type="evidence" value="ECO:0007669"/>
    <property type="project" value="UniProtKB-SubCell"/>
</dbReference>
<dbReference type="SUPFAM" id="SSF52833">
    <property type="entry name" value="Thioredoxin-like"/>
    <property type="match status" value="1"/>
</dbReference>
<accession>A0A514CLV6</accession>
<evidence type="ECO:0000256" key="2">
    <source>
        <dbReference type="ARBA" id="ARBA00022748"/>
    </source>
</evidence>
<dbReference type="Gene3D" id="3.40.30.10">
    <property type="entry name" value="Glutaredoxin"/>
    <property type="match status" value="1"/>
</dbReference>
<feature type="domain" description="Thioredoxin" evidence="6">
    <location>
        <begin position="634"/>
        <end position="789"/>
    </location>
</feature>
<keyword evidence="4" id="KW-0676">Redox-active center</keyword>
<evidence type="ECO:0000256" key="4">
    <source>
        <dbReference type="ARBA" id="ARBA00023284"/>
    </source>
</evidence>
<dbReference type="InterPro" id="IPR050553">
    <property type="entry name" value="Thioredoxin_ResA/DsbE_sf"/>
</dbReference>
<evidence type="ECO:0000256" key="3">
    <source>
        <dbReference type="ARBA" id="ARBA00023157"/>
    </source>
</evidence>
<dbReference type="OrthoDB" id="6399635at2"/>
<dbReference type="Pfam" id="PF08534">
    <property type="entry name" value="Redoxin"/>
    <property type="match status" value="1"/>
</dbReference>
<dbReference type="PANTHER" id="PTHR42852:SF6">
    <property type="entry name" value="THIOL:DISULFIDE INTERCHANGE PROTEIN DSBE"/>
    <property type="match status" value="1"/>
</dbReference>